<protein>
    <submittedName>
        <fullName evidence="1">Uncharacterized protein</fullName>
    </submittedName>
</protein>
<dbReference type="Proteomes" id="UP000800200">
    <property type="component" value="Unassembled WGS sequence"/>
</dbReference>
<gene>
    <name evidence="1" type="ORF">K469DRAFT_528830</name>
</gene>
<feature type="non-terminal residue" evidence="1">
    <location>
        <position position="1"/>
    </location>
</feature>
<sequence>ATYLRFVQANINKFITGFEYVRSLERIKEKLYKLRFSTTAARDGYCWIMLKIN</sequence>
<evidence type="ECO:0000313" key="2">
    <source>
        <dbReference type="Proteomes" id="UP000800200"/>
    </source>
</evidence>
<reference evidence="1" key="1">
    <citation type="journal article" date="2020" name="Stud. Mycol.">
        <title>101 Dothideomycetes genomes: a test case for predicting lifestyles and emergence of pathogens.</title>
        <authorList>
            <person name="Haridas S."/>
            <person name="Albert R."/>
            <person name="Binder M."/>
            <person name="Bloem J."/>
            <person name="Labutti K."/>
            <person name="Salamov A."/>
            <person name="Andreopoulos B."/>
            <person name="Baker S."/>
            <person name="Barry K."/>
            <person name="Bills G."/>
            <person name="Bluhm B."/>
            <person name="Cannon C."/>
            <person name="Castanera R."/>
            <person name="Culley D."/>
            <person name="Daum C."/>
            <person name="Ezra D."/>
            <person name="Gonzalez J."/>
            <person name="Henrissat B."/>
            <person name="Kuo A."/>
            <person name="Liang C."/>
            <person name="Lipzen A."/>
            <person name="Lutzoni F."/>
            <person name="Magnuson J."/>
            <person name="Mondo S."/>
            <person name="Nolan M."/>
            <person name="Ohm R."/>
            <person name="Pangilinan J."/>
            <person name="Park H.-J."/>
            <person name="Ramirez L."/>
            <person name="Alfaro M."/>
            <person name="Sun H."/>
            <person name="Tritt A."/>
            <person name="Yoshinaga Y."/>
            <person name="Zwiers L.-H."/>
            <person name="Turgeon B."/>
            <person name="Goodwin S."/>
            <person name="Spatafora J."/>
            <person name="Crous P."/>
            <person name="Grigoriev I."/>
        </authorList>
    </citation>
    <scope>NUCLEOTIDE SEQUENCE</scope>
    <source>
        <strain evidence="1">CBS 207.26</strain>
    </source>
</reference>
<evidence type="ECO:0000313" key="1">
    <source>
        <dbReference type="EMBL" id="KAF2194227.1"/>
    </source>
</evidence>
<proteinExistence type="predicted"/>
<accession>A0A6A6EPW6</accession>
<keyword evidence="2" id="KW-1185">Reference proteome</keyword>
<feature type="non-terminal residue" evidence="1">
    <location>
        <position position="53"/>
    </location>
</feature>
<dbReference type="AlphaFoldDB" id="A0A6A6EPW6"/>
<dbReference type="EMBL" id="ML994612">
    <property type="protein sequence ID" value="KAF2194227.1"/>
    <property type="molecule type" value="Genomic_DNA"/>
</dbReference>
<name>A0A6A6EPW6_9PEZI</name>
<organism evidence="1 2">
    <name type="scientific">Zopfia rhizophila CBS 207.26</name>
    <dbReference type="NCBI Taxonomy" id="1314779"/>
    <lineage>
        <taxon>Eukaryota</taxon>
        <taxon>Fungi</taxon>
        <taxon>Dikarya</taxon>
        <taxon>Ascomycota</taxon>
        <taxon>Pezizomycotina</taxon>
        <taxon>Dothideomycetes</taxon>
        <taxon>Dothideomycetes incertae sedis</taxon>
        <taxon>Zopfiaceae</taxon>
        <taxon>Zopfia</taxon>
    </lineage>
</organism>